<reference evidence="2" key="1">
    <citation type="submission" date="2018-09" db="EMBL/GenBank/DDBJ databases">
        <title>Chryseolinea sp. KIS68-18 isolated from soil.</title>
        <authorList>
            <person name="Weon H.-Y."/>
            <person name="Kwon S.-W."/>
            <person name="Lee S.A."/>
        </authorList>
    </citation>
    <scope>NUCLEOTIDE SEQUENCE [LARGE SCALE GENOMIC DNA]</scope>
    <source>
        <strain evidence="2">KIS68-18</strain>
    </source>
</reference>
<dbReference type="KEGG" id="chk:D4L85_07805"/>
<organism evidence="1 2">
    <name type="scientific">Chryseolinea soli</name>
    <dbReference type="NCBI Taxonomy" id="2321403"/>
    <lineage>
        <taxon>Bacteria</taxon>
        <taxon>Pseudomonadati</taxon>
        <taxon>Bacteroidota</taxon>
        <taxon>Cytophagia</taxon>
        <taxon>Cytophagales</taxon>
        <taxon>Fulvivirgaceae</taxon>
        <taxon>Chryseolinea</taxon>
    </lineage>
</organism>
<sequence length="218" mass="24939">MAIEKGVLEKLMTLREKRKFTSADWERRGLNPSDPEVIEEMTRLTNMCLDELLADAQSDASEKQMKRILIKGLKRFDTTCYDTEEKEFIGDEFYKIGQLIGINIGDNLNDWLYGKFLGTMIRLTKKKEVIIETRSSPCTACNTPLNLDITSKQDGVPNCWIICQCNLCEEYNLLSSGEDAVGLRFGNFKSVETLDGNEHSEEDAVTRLNQIKYFRGKK</sequence>
<accession>A0A385SM27</accession>
<protein>
    <submittedName>
        <fullName evidence="1">DUF4844 domain-containing protein</fullName>
    </submittedName>
</protein>
<dbReference type="RefSeq" id="WP_119753800.1">
    <property type="nucleotide sequence ID" value="NZ_CP032382.1"/>
</dbReference>
<dbReference type="OrthoDB" id="893129at2"/>
<dbReference type="AlphaFoldDB" id="A0A385SM27"/>
<keyword evidence="2" id="KW-1185">Reference proteome</keyword>
<evidence type="ECO:0000313" key="2">
    <source>
        <dbReference type="Proteomes" id="UP000266183"/>
    </source>
</evidence>
<dbReference type="Gene3D" id="1.20.1480.40">
    <property type="entry name" value="Uncharacterised protein PF16133, DUF4844"/>
    <property type="match status" value="1"/>
</dbReference>
<dbReference type="Proteomes" id="UP000266183">
    <property type="component" value="Chromosome"/>
</dbReference>
<dbReference type="InterPro" id="IPR038360">
    <property type="entry name" value="DUF4844_sf"/>
</dbReference>
<proteinExistence type="predicted"/>
<gene>
    <name evidence="1" type="ORF">D4L85_07805</name>
</gene>
<evidence type="ECO:0000313" key="1">
    <source>
        <dbReference type="EMBL" id="AYB30490.1"/>
    </source>
</evidence>
<dbReference type="EMBL" id="CP032382">
    <property type="protein sequence ID" value="AYB30490.1"/>
    <property type="molecule type" value="Genomic_DNA"/>
</dbReference>
<name>A0A385SM27_9BACT</name>